<organism evidence="1 2">
    <name type="scientific">Ridgeia piscesae</name>
    <name type="common">Tubeworm</name>
    <dbReference type="NCBI Taxonomy" id="27915"/>
    <lineage>
        <taxon>Eukaryota</taxon>
        <taxon>Metazoa</taxon>
        <taxon>Spiralia</taxon>
        <taxon>Lophotrochozoa</taxon>
        <taxon>Annelida</taxon>
        <taxon>Polychaeta</taxon>
        <taxon>Sedentaria</taxon>
        <taxon>Canalipalpata</taxon>
        <taxon>Sabellida</taxon>
        <taxon>Siboglinidae</taxon>
        <taxon>Ridgeia</taxon>
    </lineage>
</organism>
<proteinExistence type="predicted"/>
<evidence type="ECO:0000313" key="1">
    <source>
        <dbReference type="EMBL" id="KAK2182931.1"/>
    </source>
</evidence>
<reference evidence="1" key="1">
    <citation type="journal article" date="2023" name="Mol. Biol. Evol.">
        <title>Third-Generation Sequencing Reveals the Adaptive Role of the Epigenome in Three Deep-Sea Polychaetes.</title>
        <authorList>
            <person name="Perez M."/>
            <person name="Aroh O."/>
            <person name="Sun Y."/>
            <person name="Lan Y."/>
            <person name="Juniper S.K."/>
            <person name="Young C.R."/>
            <person name="Angers B."/>
            <person name="Qian P.Y."/>
        </authorList>
    </citation>
    <scope>NUCLEOTIDE SEQUENCE</scope>
    <source>
        <strain evidence="1">R07B-5</strain>
    </source>
</reference>
<keyword evidence="2" id="KW-1185">Reference proteome</keyword>
<dbReference type="EMBL" id="JAODUO010000331">
    <property type="protein sequence ID" value="KAK2182931.1"/>
    <property type="molecule type" value="Genomic_DNA"/>
</dbReference>
<evidence type="ECO:0000313" key="2">
    <source>
        <dbReference type="Proteomes" id="UP001209878"/>
    </source>
</evidence>
<dbReference type="InterPro" id="IPR052247">
    <property type="entry name" value="Meiotic_Crossover_Helicase"/>
</dbReference>
<dbReference type="Gene3D" id="3.40.50.300">
    <property type="entry name" value="P-loop containing nucleotide triphosphate hydrolases"/>
    <property type="match status" value="2"/>
</dbReference>
<dbReference type="AlphaFoldDB" id="A0AAD9L4U8"/>
<protein>
    <submittedName>
        <fullName evidence="1">Uncharacterized protein</fullName>
    </submittedName>
</protein>
<dbReference type="GO" id="GO:0016787">
    <property type="term" value="F:hydrolase activity"/>
    <property type="evidence" value="ECO:0007669"/>
    <property type="project" value="UniProtKB-KW"/>
</dbReference>
<dbReference type="PANTHER" id="PTHR47835:SF3">
    <property type="entry name" value="HELICASE FOR MEIOSIS 1"/>
    <property type="match status" value="1"/>
</dbReference>
<name>A0AAD9L4U8_RIDPI</name>
<accession>A0AAD9L4U8</accession>
<sequence>MCKKAALQCTGLCFCEGEYASTRGATMEAVVSRMKTIQVALQWQVKTDAGDSDGPGDIRFVAVSATIPNVQDIAEWLGSAESCAIYHKMDDSCRPVRLRKVVLGYPCSDTISGFRFDLSLNYKLARVIQTYSEEKPTLVV</sequence>
<comment type="caution">
    <text evidence="1">The sequence shown here is derived from an EMBL/GenBank/DDBJ whole genome shotgun (WGS) entry which is preliminary data.</text>
</comment>
<dbReference type="InterPro" id="IPR027417">
    <property type="entry name" value="P-loop_NTPase"/>
</dbReference>
<dbReference type="PANTHER" id="PTHR47835">
    <property type="entry name" value="HFM1, ATP DEPENDENT DNA HELICASE HOMOLOG"/>
    <property type="match status" value="1"/>
</dbReference>
<dbReference type="GO" id="GO:0043138">
    <property type="term" value="F:3'-5' DNA helicase activity"/>
    <property type="evidence" value="ECO:0007669"/>
    <property type="project" value="UniProtKB-EC"/>
</dbReference>
<gene>
    <name evidence="1" type="ORF">NP493_332g03015</name>
</gene>
<dbReference type="Proteomes" id="UP001209878">
    <property type="component" value="Unassembled WGS sequence"/>
</dbReference>